<dbReference type="RefSeq" id="WP_278638625.1">
    <property type="nucleotide sequence ID" value="NZ_JAGZZP010000023.1"/>
</dbReference>
<evidence type="ECO:0000313" key="2">
    <source>
        <dbReference type="Proteomes" id="UP000748991"/>
    </source>
</evidence>
<reference evidence="1" key="1">
    <citation type="submission" date="2021-02" db="EMBL/GenBank/DDBJ databases">
        <title>Infant gut strain persistence is associated with maternal origin, phylogeny, and functional potential including surface adhesion and iron acquisition.</title>
        <authorList>
            <person name="Lou Y.C."/>
        </authorList>
    </citation>
    <scope>NUCLEOTIDE SEQUENCE</scope>
    <source>
        <strain evidence="1">L3_060_052G1_dasL3_060_052G1_concoct_1</strain>
    </source>
</reference>
<evidence type="ECO:0000313" key="1">
    <source>
        <dbReference type="EMBL" id="MBS6535859.1"/>
    </source>
</evidence>
<gene>
    <name evidence="1" type="ORF">KH327_08515</name>
</gene>
<proteinExistence type="predicted"/>
<comment type="caution">
    <text evidence="1">The sequence shown here is derived from an EMBL/GenBank/DDBJ whole genome shotgun (WGS) entry which is preliminary data.</text>
</comment>
<accession>A0A943XUE1</accession>
<protein>
    <submittedName>
        <fullName evidence="1">Uncharacterized protein</fullName>
    </submittedName>
</protein>
<name>A0A943XUE1_9FIRM</name>
<dbReference type="AlphaFoldDB" id="A0A943XUE1"/>
<sequence>MGHCTDYIVVDKKKDIMGVAQDFAFYNTNRRENPSGSYNNVLDILEGTVYEDFDSANLKASELETIRGSYNDFAIPFYSSVKQEPTKQMKNLIRRLEKITVDKCEYDEKHSIKNLSSKLITCKHCESKLAKDFLKRNNCPVCGKDLRSQYILDRIKKYDEDYKKVNKQLVEISKKRNKKGPIKWLVKVEVHC</sequence>
<organism evidence="1 2">
    <name type="scientific">Peptoniphilus harei</name>
    <dbReference type="NCBI Taxonomy" id="54005"/>
    <lineage>
        <taxon>Bacteria</taxon>
        <taxon>Bacillati</taxon>
        <taxon>Bacillota</taxon>
        <taxon>Tissierellia</taxon>
        <taxon>Tissierellales</taxon>
        <taxon>Peptoniphilaceae</taxon>
        <taxon>Peptoniphilus</taxon>
    </lineage>
</organism>
<dbReference type="EMBL" id="JAGZZP010000023">
    <property type="protein sequence ID" value="MBS6535859.1"/>
    <property type="molecule type" value="Genomic_DNA"/>
</dbReference>
<dbReference type="SUPFAM" id="SSF75712">
    <property type="entry name" value="Rad50 coiled-coil Zn hook"/>
    <property type="match status" value="1"/>
</dbReference>
<dbReference type="Proteomes" id="UP000748991">
    <property type="component" value="Unassembled WGS sequence"/>
</dbReference>